<evidence type="ECO:0000313" key="3">
    <source>
        <dbReference type="EnsemblMetazoa" id="XP_019860515.1"/>
    </source>
</evidence>
<proteinExistence type="predicted"/>
<evidence type="ECO:0000259" key="2">
    <source>
        <dbReference type="PROSITE" id="PS50017"/>
    </source>
</evidence>
<dbReference type="CDD" id="cd01670">
    <property type="entry name" value="Death"/>
    <property type="match status" value="1"/>
</dbReference>
<dbReference type="EnsemblMetazoa" id="XM_020004956.1">
    <property type="protein sequence ID" value="XP_019860515.1"/>
    <property type="gene ID" value="LOC109588846"/>
</dbReference>
<dbReference type="RefSeq" id="XP_019860515.1">
    <property type="nucleotide sequence ID" value="XM_020004956.1"/>
</dbReference>
<reference evidence="3" key="2">
    <citation type="submission" date="2024-06" db="UniProtKB">
        <authorList>
            <consortium name="EnsemblMetazoa"/>
        </authorList>
    </citation>
    <scope>IDENTIFICATION</scope>
</reference>
<name>A0AAN0JTR9_AMPQE</name>
<feature type="domain" description="Death" evidence="2">
    <location>
        <begin position="226"/>
        <end position="303"/>
    </location>
</feature>
<dbReference type="Gene3D" id="1.10.533.10">
    <property type="entry name" value="Death Domain, Fas"/>
    <property type="match status" value="1"/>
</dbReference>
<dbReference type="GO" id="GO:0007165">
    <property type="term" value="P:signal transduction"/>
    <property type="evidence" value="ECO:0007669"/>
    <property type="project" value="InterPro"/>
</dbReference>
<evidence type="ECO:0000313" key="4">
    <source>
        <dbReference type="Proteomes" id="UP000007879"/>
    </source>
</evidence>
<dbReference type="Proteomes" id="UP000007879">
    <property type="component" value="Unassembled WGS sequence"/>
</dbReference>
<dbReference type="Pfam" id="PF00531">
    <property type="entry name" value="Death"/>
    <property type="match status" value="1"/>
</dbReference>
<dbReference type="AlphaFoldDB" id="A0AAN0JTR9"/>
<dbReference type="InterPro" id="IPR011029">
    <property type="entry name" value="DEATH-like_dom_sf"/>
</dbReference>
<keyword evidence="4" id="KW-1185">Reference proteome</keyword>
<dbReference type="PROSITE" id="PS50017">
    <property type="entry name" value="DEATH_DOMAIN"/>
    <property type="match status" value="1"/>
</dbReference>
<reference evidence="4" key="1">
    <citation type="journal article" date="2010" name="Nature">
        <title>The Amphimedon queenslandica genome and the evolution of animal complexity.</title>
        <authorList>
            <person name="Srivastava M."/>
            <person name="Simakov O."/>
            <person name="Chapman J."/>
            <person name="Fahey B."/>
            <person name="Gauthier M.E."/>
            <person name="Mitros T."/>
            <person name="Richards G.S."/>
            <person name="Conaco C."/>
            <person name="Dacre M."/>
            <person name="Hellsten U."/>
            <person name="Larroux C."/>
            <person name="Putnam N.H."/>
            <person name="Stanke M."/>
            <person name="Adamska M."/>
            <person name="Darling A."/>
            <person name="Degnan S.M."/>
            <person name="Oakley T.H."/>
            <person name="Plachetzki D.C."/>
            <person name="Zhai Y."/>
            <person name="Adamski M."/>
            <person name="Calcino A."/>
            <person name="Cummins S.F."/>
            <person name="Goodstein D.M."/>
            <person name="Harris C."/>
            <person name="Jackson D.J."/>
            <person name="Leys S.P."/>
            <person name="Shu S."/>
            <person name="Woodcroft B.J."/>
            <person name="Vervoort M."/>
            <person name="Kosik K.S."/>
            <person name="Manning G."/>
            <person name="Degnan B.M."/>
            <person name="Rokhsar D.S."/>
        </authorList>
    </citation>
    <scope>NUCLEOTIDE SEQUENCE [LARGE SCALE GENOMIC DNA]</scope>
</reference>
<evidence type="ECO:0000256" key="1">
    <source>
        <dbReference type="SAM" id="MobiDB-lite"/>
    </source>
</evidence>
<sequence length="307" mass="34954">LNPPPTEIQPLLIAWKIKERDETTLAIPQGLFPLTIVHLLEKKDNIGFSPVDKEYYRCNNAMSLRVFEEYHIDIINRYTHLEIRVRDHWRDICPQIRELVSEAVVDSCKDLRLKEDNKFVFAFKCPPRNTCIVKEDKCSTWCTQCSQQCKVLKGADDSYKCWFSDCQSSNPGAAETGMIRKRTHSMKGAESSLEGPPTKRHKGQLDTKSLLEIIKLLKKHGYSGSGDSYYDLGLYLGLYSHTLDVIKDNNKGNVHSCLRECLKAWLQQADDVKSKGGPTYDTLIQALREIGENAVADGIDRDINSKE</sequence>
<dbReference type="InterPro" id="IPR000488">
    <property type="entry name" value="Death_dom"/>
</dbReference>
<protein>
    <recommendedName>
        <fullName evidence="2">Death domain-containing protein</fullName>
    </recommendedName>
</protein>
<dbReference type="GeneID" id="109588846"/>
<accession>A0AAN0JTR9</accession>
<feature type="region of interest" description="Disordered" evidence="1">
    <location>
        <begin position="184"/>
        <end position="203"/>
    </location>
</feature>
<organism evidence="3 4">
    <name type="scientific">Amphimedon queenslandica</name>
    <name type="common">Sponge</name>
    <dbReference type="NCBI Taxonomy" id="400682"/>
    <lineage>
        <taxon>Eukaryota</taxon>
        <taxon>Metazoa</taxon>
        <taxon>Porifera</taxon>
        <taxon>Demospongiae</taxon>
        <taxon>Heteroscleromorpha</taxon>
        <taxon>Haplosclerida</taxon>
        <taxon>Niphatidae</taxon>
        <taxon>Amphimedon</taxon>
    </lineage>
</organism>
<dbReference type="SUPFAM" id="SSF47986">
    <property type="entry name" value="DEATH domain"/>
    <property type="match status" value="1"/>
</dbReference>
<dbReference type="KEGG" id="aqu:109588846"/>